<feature type="signal peptide" evidence="13">
    <location>
        <begin position="1"/>
        <end position="21"/>
    </location>
</feature>
<dbReference type="InterPro" id="IPR036055">
    <property type="entry name" value="LDL_receptor-like_sf"/>
</dbReference>
<evidence type="ECO:0000313" key="15">
    <source>
        <dbReference type="EMBL" id="ROT73913.1"/>
    </source>
</evidence>
<evidence type="ECO:0000256" key="1">
    <source>
        <dbReference type="ARBA" id="ARBA00004167"/>
    </source>
</evidence>
<feature type="chain" id="PRO_5018731183" evidence="13">
    <location>
        <begin position="22"/>
        <end position="700"/>
    </location>
</feature>
<feature type="disulfide bond" evidence="11">
    <location>
        <begin position="405"/>
        <end position="417"/>
    </location>
</feature>
<dbReference type="InterPro" id="IPR002172">
    <property type="entry name" value="LDrepeatLR_classA_rpt"/>
</dbReference>
<dbReference type="GO" id="GO:0005905">
    <property type="term" value="C:clathrin-coated pit"/>
    <property type="evidence" value="ECO:0007669"/>
    <property type="project" value="UniProtKB-KW"/>
</dbReference>
<evidence type="ECO:0000256" key="2">
    <source>
        <dbReference type="ARBA" id="ARBA00009939"/>
    </source>
</evidence>
<dbReference type="PROSITE" id="PS50068">
    <property type="entry name" value="LDLRA_2"/>
    <property type="match status" value="4"/>
</dbReference>
<name>A0A3R7PQG9_PENVA</name>
<dbReference type="CDD" id="cd00112">
    <property type="entry name" value="LDLa"/>
    <property type="match status" value="4"/>
</dbReference>
<sequence length="700" mass="77797">MRGHMWIFITTVLLDTVVVRANIHDVLVNEVACRGGPAHFNRTTGTITSPLPPRAPPAHVNCSWILHNPYQDYIILSFSMFDLDQDNQCGKKSQDCCPHQWIMLRTEKHGIKKRRDIFSKVTNGRRKNRESVEDSFKRSIQSHKLLKGHLFKDMDRMSRRRLINRQLTLRSRKRTNDTAASNQTSPHRLNQSRTSYKTSEMLTTGHVCGNSTPWPIITRSPKVVVKFSSDLKVRRGHLGFKLQFFISNKTVCRKDEFQCSDPKICLPNAWKCNGQAECPDSSDEENCKAGCPGLRDEQHCDGRWHCAKGEDELGCFGCDADEWWCGEGTDCYKASRRCNGIADCRNKADEIYCNLVHKPTFLTQVASSIRRSVHQILNFVMTQTQRCDGILHCPGGEDEIGCGQCMQNISCGGGGGCYTPAQRCDGASQCGDGSDEASCTPQLCHPQHGAFLCANRRCIREAWRCDQFNDCGDASDEEDCHRNSVIVAAAMGGLVCSLLLVIAVGCTCRLYALRVGLGRQHSYQGGRRSTQLAPLSRLEQHLLQREPPPSYSVAINDPSTSLWTLSRQWRRHRRCAPAPPDGLVPGMPVAVRGRLAPNPPCHRDPGSGQLPAPSQLSAIGDTDDEDMTEREDVRLLDASAESEESDGEGTESEESDNCSTDTSVVEAEVMSEEESDSEAETGPAESAQQEDALWYNSSPV</sequence>
<comment type="subcellular location">
    <subcellularLocation>
        <location evidence="10">Membrane</location>
        <location evidence="10">Coated pit</location>
    </subcellularLocation>
    <subcellularLocation>
        <location evidence="1">Membrane</location>
        <topology evidence="1">Single-pass membrane protein</topology>
    </subcellularLocation>
</comment>
<keyword evidence="7" id="KW-0472">Membrane</keyword>
<keyword evidence="8 11" id="KW-1015">Disulfide bond</keyword>
<comment type="caution">
    <text evidence="15">The sequence shown here is derived from an EMBL/GenBank/DDBJ whole genome shotgun (WGS) entry which is preliminary data.</text>
</comment>
<dbReference type="SUPFAM" id="SSF57424">
    <property type="entry name" value="LDL receptor-like module"/>
    <property type="match status" value="4"/>
</dbReference>
<dbReference type="PRINTS" id="PR00261">
    <property type="entry name" value="LDLRECEPTOR"/>
</dbReference>
<accession>A0A3R7PQG9</accession>
<dbReference type="OrthoDB" id="9988974at2759"/>
<dbReference type="STRING" id="6689.A0A3R7PQG9"/>
<feature type="disulfide bond" evidence="11">
    <location>
        <begin position="465"/>
        <end position="480"/>
    </location>
</feature>
<dbReference type="Gene3D" id="2.60.120.290">
    <property type="entry name" value="Spermadhesin, CUB domain"/>
    <property type="match status" value="1"/>
</dbReference>
<feature type="disulfide bond" evidence="11">
    <location>
        <begin position="424"/>
        <end position="439"/>
    </location>
</feature>
<dbReference type="EMBL" id="QCYY01001969">
    <property type="protein sequence ID" value="ROT73913.1"/>
    <property type="molecule type" value="Genomic_DNA"/>
</dbReference>
<proteinExistence type="inferred from homology"/>
<dbReference type="InterPro" id="IPR023415">
    <property type="entry name" value="LDLR_class-A_CS"/>
</dbReference>
<reference evidence="15 16" key="1">
    <citation type="submission" date="2018-04" db="EMBL/GenBank/DDBJ databases">
        <authorList>
            <person name="Zhang X."/>
            <person name="Yuan J."/>
            <person name="Li F."/>
            <person name="Xiang J."/>
        </authorList>
    </citation>
    <scope>NUCLEOTIDE SEQUENCE [LARGE SCALE GENOMIC DNA]</scope>
    <source>
        <tissue evidence="15">Muscle</tissue>
    </source>
</reference>
<evidence type="ECO:0000256" key="9">
    <source>
        <dbReference type="ARBA" id="ARBA00023176"/>
    </source>
</evidence>
<evidence type="ECO:0000313" key="16">
    <source>
        <dbReference type="Proteomes" id="UP000283509"/>
    </source>
</evidence>
<evidence type="ECO:0000256" key="12">
    <source>
        <dbReference type="SAM" id="MobiDB-lite"/>
    </source>
</evidence>
<keyword evidence="6" id="KW-1133">Transmembrane helix</keyword>
<comment type="similarity">
    <text evidence="2">Belongs to the LDLR family.</text>
</comment>
<dbReference type="AlphaFoldDB" id="A0A3R7PQG9"/>
<dbReference type="PANTHER" id="PTHR24270">
    <property type="entry name" value="LOW-DENSITY LIPOPROTEIN RECEPTOR-RELATED"/>
    <property type="match status" value="1"/>
</dbReference>
<dbReference type="GO" id="GO:0005886">
    <property type="term" value="C:plasma membrane"/>
    <property type="evidence" value="ECO:0007669"/>
    <property type="project" value="TreeGrafter"/>
</dbReference>
<feature type="domain" description="CUB" evidence="14">
    <location>
        <begin position="33"/>
        <end position="247"/>
    </location>
</feature>
<keyword evidence="4" id="KW-0812">Transmembrane</keyword>
<dbReference type="Proteomes" id="UP000283509">
    <property type="component" value="Unassembled WGS sequence"/>
</dbReference>
<organism evidence="15 16">
    <name type="scientific">Penaeus vannamei</name>
    <name type="common">Whiteleg shrimp</name>
    <name type="synonym">Litopenaeus vannamei</name>
    <dbReference type="NCBI Taxonomy" id="6689"/>
    <lineage>
        <taxon>Eukaryota</taxon>
        <taxon>Metazoa</taxon>
        <taxon>Ecdysozoa</taxon>
        <taxon>Arthropoda</taxon>
        <taxon>Crustacea</taxon>
        <taxon>Multicrustacea</taxon>
        <taxon>Malacostraca</taxon>
        <taxon>Eumalacostraca</taxon>
        <taxon>Eucarida</taxon>
        <taxon>Decapoda</taxon>
        <taxon>Dendrobranchiata</taxon>
        <taxon>Penaeoidea</taxon>
        <taxon>Penaeidae</taxon>
        <taxon>Penaeus</taxon>
    </lineage>
</organism>
<evidence type="ECO:0000256" key="4">
    <source>
        <dbReference type="ARBA" id="ARBA00022692"/>
    </source>
</evidence>
<comment type="caution">
    <text evidence="11">Lacks conserved residue(s) required for the propagation of feature annotation.</text>
</comment>
<dbReference type="SMART" id="SM00192">
    <property type="entry name" value="LDLa"/>
    <property type="match status" value="4"/>
</dbReference>
<keyword evidence="15" id="KW-0449">Lipoprotein</keyword>
<keyword evidence="13" id="KW-0732">Signal</keyword>
<dbReference type="InterPro" id="IPR000859">
    <property type="entry name" value="CUB_dom"/>
</dbReference>
<dbReference type="PROSITE" id="PS01180">
    <property type="entry name" value="CUB"/>
    <property type="match status" value="1"/>
</dbReference>
<evidence type="ECO:0000256" key="11">
    <source>
        <dbReference type="PROSITE-ProRule" id="PRU00124"/>
    </source>
</evidence>
<evidence type="ECO:0000259" key="14">
    <source>
        <dbReference type="PROSITE" id="PS01180"/>
    </source>
</evidence>
<feature type="compositionally biased region" description="Acidic residues" evidence="12">
    <location>
        <begin position="640"/>
        <end position="656"/>
    </location>
</feature>
<feature type="disulfide bond" evidence="11">
    <location>
        <begin position="338"/>
        <end position="353"/>
    </location>
</feature>
<gene>
    <name evidence="15" type="ORF">C7M84_007620</name>
</gene>
<dbReference type="GO" id="GO:0006897">
    <property type="term" value="P:endocytosis"/>
    <property type="evidence" value="ECO:0007669"/>
    <property type="project" value="UniProtKB-KW"/>
</dbReference>
<evidence type="ECO:0000256" key="7">
    <source>
        <dbReference type="ARBA" id="ARBA00023136"/>
    </source>
</evidence>
<keyword evidence="15" id="KW-0675">Receptor</keyword>
<feature type="compositionally biased region" description="Acidic residues" evidence="12">
    <location>
        <begin position="669"/>
        <end position="679"/>
    </location>
</feature>
<dbReference type="PROSITE" id="PS01209">
    <property type="entry name" value="LDLRA_1"/>
    <property type="match status" value="1"/>
</dbReference>
<feature type="region of interest" description="Disordered" evidence="12">
    <location>
        <begin position="165"/>
        <end position="194"/>
    </location>
</feature>
<evidence type="ECO:0000256" key="6">
    <source>
        <dbReference type="ARBA" id="ARBA00022989"/>
    </source>
</evidence>
<keyword evidence="9" id="KW-0168">Coated pit</keyword>
<dbReference type="InterPro" id="IPR035914">
    <property type="entry name" value="Sperma_CUB_dom_sf"/>
</dbReference>
<evidence type="ECO:0000256" key="13">
    <source>
        <dbReference type="SAM" id="SignalP"/>
    </source>
</evidence>
<evidence type="ECO:0000256" key="3">
    <source>
        <dbReference type="ARBA" id="ARBA00022583"/>
    </source>
</evidence>
<keyword evidence="3" id="KW-0254">Endocytosis</keyword>
<keyword evidence="5" id="KW-0677">Repeat</keyword>
<feature type="disulfide bond" evidence="11">
    <location>
        <begin position="453"/>
        <end position="471"/>
    </location>
</feature>
<evidence type="ECO:0000256" key="10">
    <source>
        <dbReference type="ARBA" id="ARBA00037878"/>
    </source>
</evidence>
<feature type="disulfide bond" evidence="11">
    <location>
        <begin position="272"/>
        <end position="287"/>
    </location>
</feature>
<feature type="compositionally biased region" description="Polar residues" evidence="12">
    <location>
        <begin position="177"/>
        <end position="194"/>
    </location>
</feature>
<dbReference type="CDD" id="cd00041">
    <property type="entry name" value="CUB"/>
    <property type="match status" value="1"/>
</dbReference>
<dbReference type="SUPFAM" id="SSF49854">
    <property type="entry name" value="Spermadhesin, CUB domain"/>
    <property type="match status" value="1"/>
</dbReference>
<evidence type="ECO:0000256" key="8">
    <source>
        <dbReference type="ARBA" id="ARBA00023157"/>
    </source>
</evidence>
<reference evidence="15 16" key="2">
    <citation type="submission" date="2019-01" db="EMBL/GenBank/DDBJ databases">
        <title>The decoding of complex shrimp genome reveals the adaptation for benthos swimmer, frequently molting mechanism and breeding impact on genome.</title>
        <authorList>
            <person name="Sun Y."/>
            <person name="Gao Y."/>
            <person name="Yu Y."/>
        </authorList>
    </citation>
    <scope>NUCLEOTIDE SEQUENCE [LARGE SCALE GENOMIC DNA]</scope>
    <source>
        <tissue evidence="15">Muscle</tissue>
    </source>
</reference>
<keyword evidence="16" id="KW-1185">Reference proteome</keyword>
<feature type="region of interest" description="Disordered" evidence="12">
    <location>
        <begin position="575"/>
        <end position="700"/>
    </location>
</feature>
<dbReference type="Pfam" id="PF00057">
    <property type="entry name" value="Ldl_recept_a"/>
    <property type="match status" value="2"/>
</dbReference>
<protein>
    <submittedName>
        <fullName evidence="15">Putative low-density lipoprotein receptor</fullName>
    </submittedName>
</protein>
<evidence type="ECO:0000256" key="5">
    <source>
        <dbReference type="ARBA" id="ARBA00022737"/>
    </source>
</evidence>
<dbReference type="Pfam" id="PF00431">
    <property type="entry name" value="CUB"/>
    <property type="match status" value="1"/>
</dbReference>
<dbReference type="Gene3D" id="4.10.400.10">
    <property type="entry name" value="Low-density Lipoprotein Receptor"/>
    <property type="match status" value="4"/>
</dbReference>
<dbReference type="InterPro" id="IPR050685">
    <property type="entry name" value="LDLR"/>
</dbReference>